<dbReference type="EMBL" id="JABEPQ010000002">
    <property type="protein sequence ID" value="NNM46667.1"/>
    <property type="molecule type" value="Genomic_DNA"/>
</dbReference>
<dbReference type="Pfam" id="PF03819">
    <property type="entry name" value="MazG"/>
    <property type="match status" value="1"/>
</dbReference>
<dbReference type="FunFam" id="1.10.287.1080:FF:000001">
    <property type="entry name" value="Nucleoside triphosphate pyrophosphohydrolase"/>
    <property type="match status" value="1"/>
</dbReference>
<reference evidence="2 3" key="1">
    <citation type="submission" date="2020-04" db="EMBL/GenBank/DDBJ databases">
        <title>Knoellia sp. isolate from air conditioner.</title>
        <authorList>
            <person name="Chea S."/>
            <person name="Kim D.-U."/>
        </authorList>
    </citation>
    <scope>NUCLEOTIDE SEQUENCE [LARGE SCALE GENOMIC DNA]</scope>
    <source>
        <strain evidence="2 3">DB2414S</strain>
    </source>
</reference>
<feature type="domain" description="NTP pyrophosphohydrolase MazG-like" evidence="1">
    <location>
        <begin position="143"/>
        <end position="218"/>
    </location>
</feature>
<dbReference type="AlphaFoldDB" id="A0A849HPZ6"/>
<name>A0A849HPZ6_9MICO</name>
<dbReference type="InterPro" id="IPR035996">
    <property type="entry name" value="4pyrrol_Methylase_sf"/>
</dbReference>
<dbReference type="GO" id="GO:0046076">
    <property type="term" value="P:dTTP catabolic process"/>
    <property type="evidence" value="ECO:0007669"/>
    <property type="project" value="TreeGrafter"/>
</dbReference>
<evidence type="ECO:0000313" key="3">
    <source>
        <dbReference type="Proteomes" id="UP000588586"/>
    </source>
</evidence>
<dbReference type="GO" id="GO:0046061">
    <property type="term" value="P:dATP catabolic process"/>
    <property type="evidence" value="ECO:0007669"/>
    <property type="project" value="TreeGrafter"/>
</dbReference>
<dbReference type="GO" id="GO:0046052">
    <property type="term" value="P:UTP catabolic process"/>
    <property type="evidence" value="ECO:0007669"/>
    <property type="project" value="TreeGrafter"/>
</dbReference>
<comment type="caution">
    <text evidence="2">The sequence shown here is derived from an EMBL/GenBank/DDBJ whole genome shotgun (WGS) entry which is preliminary data.</text>
</comment>
<proteinExistence type="predicted"/>
<gene>
    <name evidence="2" type="ORF">HJG52_11695</name>
</gene>
<dbReference type="GO" id="GO:0008168">
    <property type="term" value="F:methyltransferase activity"/>
    <property type="evidence" value="ECO:0007669"/>
    <property type="project" value="InterPro"/>
</dbReference>
<protein>
    <submittedName>
        <fullName evidence="2">MazG family protein</fullName>
    </submittedName>
</protein>
<keyword evidence="3" id="KW-1185">Reference proteome</keyword>
<dbReference type="RefSeq" id="WP_171243737.1">
    <property type="nucleotide sequence ID" value="NZ_JABEPQ010000002.1"/>
</dbReference>
<dbReference type="GO" id="GO:0006203">
    <property type="term" value="P:dGTP catabolic process"/>
    <property type="evidence" value="ECO:0007669"/>
    <property type="project" value="TreeGrafter"/>
</dbReference>
<organism evidence="2 3">
    <name type="scientific">Knoellia koreensis</name>
    <dbReference type="NCBI Taxonomy" id="2730921"/>
    <lineage>
        <taxon>Bacteria</taxon>
        <taxon>Bacillati</taxon>
        <taxon>Actinomycetota</taxon>
        <taxon>Actinomycetes</taxon>
        <taxon>Micrococcales</taxon>
        <taxon>Intrasporangiaceae</taxon>
        <taxon>Knoellia</taxon>
    </lineage>
</organism>
<dbReference type="SUPFAM" id="SSF101386">
    <property type="entry name" value="all-alpha NTP pyrophosphatases"/>
    <property type="match status" value="1"/>
</dbReference>
<evidence type="ECO:0000313" key="2">
    <source>
        <dbReference type="EMBL" id="NNM46667.1"/>
    </source>
</evidence>
<dbReference type="GO" id="GO:0046081">
    <property type="term" value="P:dUTP catabolic process"/>
    <property type="evidence" value="ECO:0007669"/>
    <property type="project" value="TreeGrafter"/>
</dbReference>
<dbReference type="SUPFAM" id="SSF53790">
    <property type="entry name" value="Tetrapyrrole methylase"/>
    <property type="match status" value="1"/>
</dbReference>
<dbReference type="CDD" id="cd11528">
    <property type="entry name" value="NTP-PPase_MazG_Nterm"/>
    <property type="match status" value="1"/>
</dbReference>
<dbReference type="GO" id="GO:0006950">
    <property type="term" value="P:response to stress"/>
    <property type="evidence" value="ECO:0007669"/>
    <property type="project" value="UniProtKB-ARBA"/>
</dbReference>
<dbReference type="PANTHER" id="PTHR30522:SF0">
    <property type="entry name" value="NUCLEOSIDE TRIPHOSPHATE PYROPHOSPHOHYDROLASE"/>
    <property type="match status" value="1"/>
</dbReference>
<dbReference type="Gene3D" id="1.10.287.1080">
    <property type="entry name" value="MazG-like"/>
    <property type="match status" value="1"/>
</dbReference>
<dbReference type="GO" id="GO:0046047">
    <property type="term" value="P:TTP catabolic process"/>
    <property type="evidence" value="ECO:0007669"/>
    <property type="project" value="TreeGrafter"/>
</dbReference>
<dbReference type="InterPro" id="IPR004518">
    <property type="entry name" value="MazG-like_dom"/>
</dbReference>
<dbReference type="InterPro" id="IPR048015">
    <property type="entry name" value="NTP-PPase_MazG-like_N"/>
</dbReference>
<dbReference type="Proteomes" id="UP000588586">
    <property type="component" value="Unassembled WGS sequence"/>
</dbReference>
<sequence length="327" mass="34332">MAGRLSLLVTSPRVAPGLLSRSAWHALDDAAAVLARDLDEPAAVALVEAGVPVEAVPDVPVPALARDLVARTGDEAHVLWVGSADGDPGLTDAVAAEVTRMPSPPEVEVVVGSWDVQGARLLDVVAVMDRLRSPGGCPWDAEQTHQSLVKYLIEEAHEAAEAVATGDRDHLREELGDVLLQVAFQSRVAQEDPEAPFDIDDVAAGLVAKLVRRHPHVFADGDASNPEEVERAWERIKAQERAAKGDHAGGEAGHAGLLHGIPASLPALVAADKVVSRLARTDRELPAPAPGDVGAELLALVARARAAGVDAESELRRALRALDVPTD</sequence>
<dbReference type="NCBIfam" id="TIGR00444">
    <property type="entry name" value="mazG"/>
    <property type="match status" value="1"/>
</dbReference>
<dbReference type="PANTHER" id="PTHR30522">
    <property type="entry name" value="NUCLEOSIDE TRIPHOSPHATE PYROPHOSPHOHYDROLASE"/>
    <property type="match status" value="1"/>
</dbReference>
<accession>A0A849HPZ6</accession>
<dbReference type="GO" id="GO:0047429">
    <property type="term" value="F:nucleoside triphosphate diphosphatase activity"/>
    <property type="evidence" value="ECO:0007669"/>
    <property type="project" value="TreeGrafter"/>
</dbReference>
<dbReference type="InterPro" id="IPR011551">
    <property type="entry name" value="NTP_PyrPHydrolase_MazG"/>
</dbReference>
<evidence type="ECO:0000259" key="1">
    <source>
        <dbReference type="Pfam" id="PF03819"/>
    </source>
</evidence>